<dbReference type="SMART" id="SM00060">
    <property type="entry name" value="FN3"/>
    <property type="match status" value="1"/>
</dbReference>
<protein>
    <recommendedName>
        <fullName evidence="2">Fibronectin type-III domain-containing protein</fullName>
    </recommendedName>
</protein>
<organism evidence="3 4">
    <name type="scientific">Triparma laevis f. inornata</name>
    <dbReference type="NCBI Taxonomy" id="1714386"/>
    <lineage>
        <taxon>Eukaryota</taxon>
        <taxon>Sar</taxon>
        <taxon>Stramenopiles</taxon>
        <taxon>Ochrophyta</taxon>
        <taxon>Bolidophyceae</taxon>
        <taxon>Parmales</taxon>
        <taxon>Triparmaceae</taxon>
        <taxon>Triparma</taxon>
    </lineage>
</organism>
<feature type="compositionally biased region" description="Basic and acidic residues" evidence="1">
    <location>
        <begin position="303"/>
        <end position="314"/>
    </location>
</feature>
<evidence type="ECO:0000256" key="1">
    <source>
        <dbReference type="SAM" id="MobiDB-lite"/>
    </source>
</evidence>
<sequence length="1122" mass="123929">MADDTSSLGDGLENTPISPSSPTPTPNPLQQPSPTPYEDELYEATAEELEEELQDTVVRKIQSMWRAKRARQLMKQLIRANYVKEYDEDTGYFFYRNKRTGEVQYTKPMALGSDDLEDPKVYVAPADYKLDPSAVRYFALVVTNQMFDASKIANLDNAVVEDHKKMSEILSHPYKCKFREEDCIFLKDASLSALQNSMEAIEGKVKNAIDEIRDAMPKFPDMNLDHLSLRSKNALSNSERNLLEAINDENVDGDDEDGSVNASGGEDDDDKSVNSDTSKISALSKGSAFSGISGGRLSPTFSKGDEGSLGDDKSVNSAKSLNSKKSNRSAKSKNSKASAKTNKTSNTNNTTGTSKISKGSKRATILSDASVQHMNIRNSILTRGQTDYDPTFEEYDLKKDIGIQRGQMGKILKAQPAESQVAVLIYLSTHCVTLQKTGTGDGMYFLTTDTSWSTTKKLRNSSLSLNKFCNWVKNLACKHKTICLDVVHSPKPKDTLFRTCVLYPRPDVYDAVAKLSEACCIGSCMSGLTGADAMKYLLNKQAEEQADALQEKEEAAEAKKLKTKLPKIGKEEEKKEEKLEGSEGDEKGGRSRLRTIRSNRGSMFVLKQEEEKKRKAAEGKDNEQLKAINATREARRSKIKKNPVVKVLARFKRGTLRKLNRMVTKMRFTLPPPTLKWSEADGYHIEVDDRRDVINRIPANTKKWIGKKMIGGVKLIGQGGVKLLEMAGEKKLPGMERALYGEVLDEKTSVFGAAVVEALKGEAATDNRLPYSTAHNMYKAIAKIVQQKVDKINTINRQANPLCPLFTQMPMRGGKGIADRSTFVCAIPSPPPSPLPPYSVKLTDSAVHLRWNNPDFSGDEPIEYNLQARGKAKLNGVWISVGTYSKIKHTWFNVVHLVAGVSLQFRVRAANHGGWGDWSESSEYYKPYTNPIMPIRENMQTAIAIGAREVLSTMKKYFTAIEAQTLGGKVLITVATKDGGFKRGSVAKDCIAVAVSAMERFPLDAALQSYAALLLGWACYARPMVASEAKNKGAATLCKKAMDNFGERDSRLAGNVQWCLGQMLGSVDLRKTREIRIKRAGRSYQEMLDSMSKSAEIAAAENYERKEAVEAAAAVAAAPKQV</sequence>
<feature type="compositionally biased region" description="Pro residues" evidence="1">
    <location>
        <begin position="19"/>
        <end position="35"/>
    </location>
</feature>
<dbReference type="PROSITE" id="PS50096">
    <property type="entry name" value="IQ"/>
    <property type="match status" value="1"/>
</dbReference>
<dbReference type="InterPro" id="IPR013783">
    <property type="entry name" value="Ig-like_fold"/>
</dbReference>
<reference evidence="4" key="1">
    <citation type="journal article" date="2023" name="Commun. Biol.">
        <title>Genome analysis of Parmales, the sister group of diatoms, reveals the evolutionary specialization of diatoms from phago-mixotrophs to photoautotrophs.</title>
        <authorList>
            <person name="Ban H."/>
            <person name="Sato S."/>
            <person name="Yoshikawa S."/>
            <person name="Yamada K."/>
            <person name="Nakamura Y."/>
            <person name="Ichinomiya M."/>
            <person name="Sato N."/>
            <person name="Blanc-Mathieu R."/>
            <person name="Endo H."/>
            <person name="Kuwata A."/>
            <person name="Ogata H."/>
        </authorList>
    </citation>
    <scope>NUCLEOTIDE SEQUENCE [LARGE SCALE GENOMIC DNA]</scope>
</reference>
<gene>
    <name evidence="3" type="ORF">TL16_g04723</name>
</gene>
<dbReference type="Proteomes" id="UP001162640">
    <property type="component" value="Unassembled WGS sequence"/>
</dbReference>
<feature type="region of interest" description="Disordered" evidence="1">
    <location>
        <begin position="245"/>
        <end position="279"/>
    </location>
</feature>
<dbReference type="Gene3D" id="2.20.70.10">
    <property type="match status" value="1"/>
</dbReference>
<comment type="caution">
    <text evidence="3">The sequence shown here is derived from an EMBL/GenBank/DDBJ whole genome shotgun (WGS) entry which is preliminary data.</text>
</comment>
<dbReference type="EMBL" id="BLQM01000132">
    <property type="protein sequence ID" value="GMH67606.1"/>
    <property type="molecule type" value="Genomic_DNA"/>
</dbReference>
<dbReference type="AlphaFoldDB" id="A0A9W7ABH5"/>
<dbReference type="CDD" id="cd00063">
    <property type="entry name" value="FN3"/>
    <property type="match status" value="1"/>
</dbReference>
<dbReference type="InterPro" id="IPR003961">
    <property type="entry name" value="FN3_dom"/>
</dbReference>
<proteinExistence type="predicted"/>
<evidence type="ECO:0000313" key="3">
    <source>
        <dbReference type="EMBL" id="GMH67606.1"/>
    </source>
</evidence>
<dbReference type="Gene3D" id="2.60.40.10">
    <property type="entry name" value="Immunoglobulins"/>
    <property type="match status" value="1"/>
</dbReference>
<dbReference type="Pfam" id="PF00041">
    <property type="entry name" value="fn3"/>
    <property type="match status" value="1"/>
</dbReference>
<dbReference type="SUPFAM" id="SSF49265">
    <property type="entry name" value="Fibronectin type III"/>
    <property type="match status" value="1"/>
</dbReference>
<accession>A0A9W7ABH5</accession>
<feature type="compositionally biased region" description="Basic residues" evidence="1">
    <location>
        <begin position="325"/>
        <end position="334"/>
    </location>
</feature>
<feature type="compositionally biased region" description="Basic and acidic residues" evidence="1">
    <location>
        <begin position="572"/>
        <end position="589"/>
    </location>
</feature>
<feature type="region of interest" description="Disordered" evidence="1">
    <location>
        <begin position="1"/>
        <end position="39"/>
    </location>
</feature>
<feature type="compositionally biased region" description="Acidic residues" evidence="1">
    <location>
        <begin position="246"/>
        <end position="258"/>
    </location>
</feature>
<feature type="region of interest" description="Disordered" evidence="1">
    <location>
        <begin position="299"/>
        <end position="363"/>
    </location>
</feature>
<feature type="domain" description="Fibronectin type-III" evidence="2">
    <location>
        <begin position="831"/>
        <end position="932"/>
    </location>
</feature>
<evidence type="ECO:0000313" key="4">
    <source>
        <dbReference type="Proteomes" id="UP001162640"/>
    </source>
</evidence>
<name>A0A9W7ABH5_9STRA</name>
<dbReference type="PROSITE" id="PS50853">
    <property type="entry name" value="FN3"/>
    <property type="match status" value="1"/>
</dbReference>
<feature type="compositionally biased region" description="Low complexity" evidence="1">
    <location>
        <begin position="335"/>
        <end position="357"/>
    </location>
</feature>
<feature type="region of interest" description="Disordered" evidence="1">
    <location>
        <begin position="572"/>
        <end position="594"/>
    </location>
</feature>
<dbReference type="InterPro" id="IPR036116">
    <property type="entry name" value="FN3_sf"/>
</dbReference>
<feature type="compositionally biased region" description="Low complexity" evidence="1">
    <location>
        <begin position="315"/>
        <end position="324"/>
    </location>
</feature>
<evidence type="ECO:0000259" key="2">
    <source>
        <dbReference type="PROSITE" id="PS50853"/>
    </source>
</evidence>